<sequence>MLNRPVLLSLSALFLCSLPLVSTWAFAETVDAVALFAKAKADGQVGLARKTKPVDARAAQPGEIVVTMIKGEGVETRSKPAEMGDFVVRNRCPDTGNEEYLVKAAKFAPRYADAGKSPDSQGWKEYLPKGKDVYFWTVPAARSGFDFVAPWGEAMVAKSGDALVQSMDDEKDTYRVAASSFGCTYEVIKAP</sequence>
<evidence type="ECO:0000313" key="2">
    <source>
        <dbReference type="EMBL" id="MBB4144455.1"/>
    </source>
</evidence>
<organism evidence="2 3">
    <name type="scientific">Rhizobium rhizoryzae</name>
    <dbReference type="NCBI Taxonomy" id="451876"/>
    <lineage>
        <taxon>Bacteria</taxon>
        <taxon>Pseudomonadati</taxon>
        <taxon>Pseudomonadota</taxon>
        <taxon>Alphaproteobacteria</taxon>
        <taxon>Hyphomicrobiales</taxon>
        <taxon>Rhizobiaceae</taxon>
        <taxon>Rhizobium/Agrobacterium group</taxon>
        <taxon>Rhizobium</taxon>
    </lineage>
</organism>
<feature type="chain" id="PRO_5030556983" evidence="1">
    <location>
        <begin position="28"/>
        <end position="191"/>
    </location>
</feature>
<dbReference type="EMBL" id="JACIEC010000003">
    <property type="protein sequence ID" value="MBB4144455.1"/>
    <property type="molecule type" value="Genomic_DNA"/>
</dbReference>
<protein>
    <submittedName>
        <fullName evidence="2">Uncharacterized protein</fullName>
    </submittedName>
</protein>
<evidence type="ECO:0000313" key="3">
    <source>
        <dbReference type="Proteomes" id="UP000519897"/>
    </source>
</evidence>
<gene>
    <name evidence="2" type="ORF">GGQ72_003012</name>
</gene>
<keyword evidence="3" id="KW-1185">Reference proteome</keyword>
<feature type="signal peptide" evidence="1">
    <location>
        <begin position="1"/>
        <end position="27"/>
    </location>
</feature>
<dbReference type="AlphaFoldDB" id="A0A7W6LHG5"/>
<comment type="caution">
    <text evidence="2">The sequence shown here is derived from an EMBL/GenBank/DDBJ whole genome shotgun (WGS) entry which is preliminary data.</text>
</comment>
<dbReference type="Proteomes" id="UP000519897">
    <property type="component" value="Unassembled WGS sequence"/>
</dbReference>
<keyword evidence="1" id="KW-0732">Signal</keyword>
<reference evidence="2 3" key="1">
    <citation type="submission" date="2020-08" db="EMBL/GenBank/DDBJ databases">
        <title>Genomic Encyclopedia of Type Strains, Phase IV (KMG-IV): sequencing the most valuable type-strain genomes for metagenomic binning, comparative biology and taxonomic classification.</title>
        <authorList>
            <person name="Goeker M."/>
        </authorList>
    </citation>
    <scope>NUCLEOTIDE SEQUENCE [LARGE SCALE GENOMIC DNA]</scope>
    <source>
        <strain evidence="2 3">DSM 29514</strain>
    </source>
</reference>
<name>A0A7W6LHG5_9HYPH</name>
<accession>A0A7W6LHG5</accession>
<dbReference type="RefSeq" id="WP_246251391.1">
    <property type="nucleotide sequence ID" value="NZ_CP049249.1"/>
</dbReference>
<proteinExistence type="predicted"/>
<evidence type="ECO:0000256" key="1">
    <source>
        <dbReference type="SAM" id="SignalP"/>
    </source>
</evidence>